<accession>A0A2H9TLG0</accession>
<dbReference type="EMBL" id="MTSL01000114">
    <property type="protein sequence ID" value="PJF18574.1"/>
    <property type="molecule type" value="Genomic_DNA"/>
</dbReference>
<sequence>MLLPASKKWRWNRANVRKVFGSIAKFAKVDLNGWAVAIELVGRDRMRLLNFKHRGINKTTDILSFKLNDYSPGEFCLDSSEDGGPLGEIIVCLPHVLQKYNHPNPRILDRRMERLFVHGLAHLMGYDHDVTAEPLSLVFGYSLCGPLTGGLKLPFLEASPSMAKYSRLFKPPGAPPACPQPHGADRCPFLRDFCEDGGGSGWRSSGVTGGEASQGGASDATGGPIGAEETMHAPSDEPPTIVVLEEVYVCSPYTPGSCRGTIKSSAGLVERVKKVLEGERRRLGLDK</sequence>
<comment type="similarity">
    <text evidence="2">Belongs to the endoribonuclease YbeY family.</text>
</comment>
<comment type="cofactor">
    <cofactor evidence="1">
        <name>Zn(2+)</name>
        <dbReference type="ChEBI" id="CHEBI:29105"/>
    </cofactor>
</comment>
<gene>
    <name evidence="9" type="ORF">PSACC_01607</name>
</gene>
<evidence type="ECO:0000313" key="10">
    <source>
        <dbReference type="Proteomes" id="UP000240830"/>
    </source>
</evidence>
<evidence type="ECO:0000256" key="6">
    <source>
        <dbReference type="ARBA" id="ARBA00022801"/>
    </source>
</evidence>
<dbReference type="Gene3D" id="3.40.390.30">
    <property type="entry name" value="Metalloproteases ('zincins'), catalytic domain"/>
    <property type="match status" value="1"/>
</dbReference>
<keyword evidence="10" id="KW-1185">Reference proteome</keyword>
<feature type="compositionally biased region" description="Gly residues" evidence="8">
    <location>
        <begin position="201"/>
        <end position="213"/>
    </location>
</feature>
<dbReference type="OrthoDB" id="27226at2759"/>
<keyword evidence="4" id="KW-0479">Metal-binding</keyword>
<evidence type="ECO:0000313" key="9">
    <source>
        <dbReference type="EMBL" id="PJF18574.1"/>
    </source>
</evidence>
<protein>
    <submittedName>
        <fullName evidence="9">Endoribonuclease YbeY</fullName>
    </submittedName>
</protein>
<reference evidence="9 10" key="1">
    <citation type="submission" date="2016-10" db="EMBL/GenBank/DDBJ databases">
        <title>The genome of Paramicrosporidium saccamoebae is the missing link in understanding Cryptomycota and Microsporidia evolution.</title>
        <authorList>
            <person name="Quandt C.A."/>
            <person name="Beaudet D."/>
            <person name="Corsaro D."/>
            <person name="Michel R."/>
            <person name="Corradi N."/>
            <person name="James T."/>
        </authorList>
    </citation>
    <scope>NUCLEOTIDE SEQUENCE [LARGE SCALE GENOMIC DNA]</scope>
    <source>
        <strain evidence="9 10">KSL3</strain>
    </source>
</reference>
<proteinExistence type="inferred from homology"/>
<keyword evidence="5" id="KW-0255">Endonuclease</keyword>
<evidence type="ECO:0000256" key="3">
    <source>
        <dbReference type="ARBA" id="ARBA00022722"/>
    </source>
</evidence>
<dbReference type="AlphaFoldDB" id="A0A2H9TLG0"/>
<dbReference type="GO" id="GO:0006364">
    <property type="term" value="P:rRNA processing"/>
    <property type="evidence" value="ECO:0007669"/>
    <property type="project" value="InterPro"/>
</dbReference>
<organism evidence="9 10">
    <name type="scientific">Paramicrosporidium saccamoebae</name>
    <dbReference type="NCBI Taxonomy" id="1246581"/>
    <lineage>
        <taxon>Eukaryota</taxon>
        <taxon>Fungi</taxon>
        <taxon>Fungi incertae sedis</taxon>
        <taxon>Cryptomycota</taxon>
        <taxon>Cryptomycota incertae sedis</taxon>
        <taxon>Paramicrosporidium</taxon>
    </lineage>
</organism>
<dbReference type="SUPFAM" id="SSF55486">
    <property type="entry name" value="Metalloproteases ('zincins'), catalytic domain"/>
    <property type="match status" value="1"/>
</dbReference>
<evidence type="ECO:0000256" key="7">
    <source>
        <dbReference type="ARBA" id="ARBA00022833"/>
    </source>
</evidence>
<dbReference type="GO" id="GO:0004222">
    <property type="term" value="F:metalloendopeptidase activity"/>
    <property type="evidence" value="ECO:0007669"/>
    <property type="project" value="InterPro"/>
</dbReference>
<dbReference type="HAMAP" id="MF_00009">
    <property type="entry name" value="Endoribonucl_YbeY"/>
    <property type="match status" value="1"/>
</dbReference>
<dbReference type="GO" id="GO:0004519">
    <property type="term" value="F:endonuclease activity"/>
    <property type="evidence" value="ECO:0007669"/>
    <property type="project" value="UniProtKB-KW"/>
</dbReference>
<dbReference type="Pfam" id="PF02130">
    <property type="entry name" value="YbeY"/>
    <property type="match status" value="1"/>
</dbReference>
<name>A0A2H9TLG0_9FUNG</name>
<keyword evidence="6" id="KW-0378">Hydrolase</keyword>
<dbReference type="InterPro" id="IPR023091">
    <property type="entry name" value="MetalPrtase_cat_dom_sf_prd"/>
</dbReference>
<evidence type="ECO:0000256" key="8">
    <source>
        <dbReference type="SAM" id="MobiDB-lite"/>
    </source>
</evidence>
<dbReference type="Proteomes" id="UP000240830">
    <property type="component" value="Unassembled WGS sequence"/>
</dbReference>
<dbReference type="NCBIfam" id="TIGR00043">
    <property type="entry name" value="rRNA maturation RNase YbeY"/>
    <property type="match status" value="1"/>
</dbReference>
<dbReference type="STRING" id="1246581.A0A2H9TLG0"/>
<dbReference type="InterPro" id="IPR002036">
    <property type="entry name" value="YbeY"/>
</dbReference>
<keyword evidence="7" id="KW-0862">Zinc</keyword>
<dbReference type="GO" id="GO:0046872">
    <property type="term" value="F:metal ion binding"/>
    <property type="evidence" value="ECO:0007669"/>
    <property type="project" value="UniProtKB-KW"/>
</dbReference>
<comment type="caution">
    <text evidence="9">The sequence shown here is derived from an EMBL/GenBank/DDBJ whole genome shotgun (WGS) entry which is preliminary data.</text>
</comment>
<feature type="region of interest" description="Disordered" evidence="8">
    <location>
        <begin position="201"/>
        <end position="236"/>
    </location>
</feature>
<evidence type="ECO:0000256" key="4">
    <source>
        <dbReference type="ARBA" id="ARBA00022723"/>
    </source>
</evidence>
<evidence type="ECO:0000256" key="1">
    <source>
        <dbReference type="ARBA" id="ARBA00001947"/>
    </source>
</evidence>
<evidence type="ECO:0000256" key="2">
    <source>
        <dbReference type="ARBA" id="ARBA00010875"/>
    </source>
</evidence>
<keyword evidence="3" id="KW-0540">Nuclease</keyword>
<evidence type="ECO:0000256" key="5">
    <source>
        <dbReference type="ARBA" id="ARBA00022759"/>
    </source>
</evidence>